<keyword evidence="2" id="KW-0808">Transferase</keyword>
<dbReference type="PANTHER" id="PTHR24350">
    <property type="entry name" value="SERINE/THREONINE-PROTEIN KINASE IAL-RELATED"/>
    <property type="match status" value="1"/>
</dbReference>
<evidence type="ECO:0000256" key="1">
    <source>
        <dbReference type="ARBA" id="ARBA00022527"/>
    </source>
</evidence>
<feature type="region of interest" description="Disordered" evidence="12">
    <location>
        <begin position="99"/>
        <end position="127"/>
    </location>
</feature>
<organism evidence="15">
    <name type="scientific">Caenorhabditis remanei</name>
    <name type="common">Caenorhabditis vulgaris</name>
    <dbReference type="NCBI Taxonomy" id="31234"/>
    <lineage>
        <taxon>Eukaryota</taxon>
        <taxon>Metazoa</taxon>
        <taxon>Ecdysozoa</taxon>
        <taxon>Nematoda</taxon>
        <taxon>Chromadorea</taxon>
        <taxon>Rhabditida</taxon>
        <taxon>Rhabditina</taxon>
        <taxon>Rhabditomorpha</taxon>
        <taxon>Rhabditoidea</taxon>
        <taxon>Rhabditidae</taxon>
        <taxon>Peloderinae</taxon>
        <taxon>Caenorhabditis</taxon>
    </lineage>
</organism>
<dbReference type="eggNOG" id="KOG0583">
    <property type="taxonomic scope" value="Eukaryota"/>
</dbReference>
<proteinExistence type="predicted"/>
<dbReference type="PROSITE" id="PS00107">
    <property type="entry name" value="PROTEIN_KINASE_ATP"/>
    <property type="match status" value="1"/>
</dbReference>
<evidence type="ECO:0000256" key="10">
    <source>
        <dbReference type="PIRSR" id="PIRSR630616-3"/>
    </source>
</evidence>
<evidence type="ECO:0000313" key="15">
    <source>
        <dbReference type="Proteomes" id="UP000008281"/>
    </source>
</evidence>
<comment type="catalytic activity">
    <reaction evidence="6">
        <text>L-threonyl-[protein] + ATP = O-phospho-L-threonyl-[protein] + ADP + H(+)</text>
        <dbReference type="Rhea" id="RHEA:46608"/>
        <dbReference type="Rhea" id="RHEA-COMP:11060"/>
        <dbReference type="Rhea" id="RHEA-COMP:11605"/>
        <dbReference type="ChEBI" id="CHEBI:15378"/>
        <dbReference type="ChEBI" id="CHEBI:30013"/>
        <dbReference type="ChEBI" id="CHEBI:30616"/>
        <dbReference type="ChEBI" id="CHEBI:61977"/>
        <dbReference type="ChEBI" id="CHEBI:456216"/>
        <dbReference type="EC" id="2.7.11.1"/>
    </reaction>
</comment>
<keyword evidence="5 9" id="KW-0067">ATP-binding</keyword>
<evidence type="ECO:0000256" key="2">
    <source>
        <dbReference type="ARBA" id="ARBA00022679"/>
    </source>
</evidence>
<feature type="compositionally biased region" description="Basic and acidic residues" evidence="12">
    <location>
        <begin position="385"/>
        <end position="397"/>
    </location>
</feature>
<dbReference type="InterPro" id="IPR017441">
    <property type="entry name" value="Protein_kinase_ATP_BS"/>
</dbReference>
<dbReference type="InParanoid" id="E3NEB0"/>
<gene>
    <name evidence="14" type="ORF">CRE_05215</name>
</gene>
<evidence type="ECO:0000256" key="5">
    <source>
        <dbReference type="ARBA" id="ARBA00022840"/>
    </source>
</evidence>
<dbReference type="Pfam" id="PF00069">
    <property type="entry name" value="Pkinase"/>
    <property type="match status" value="1"/>
</dbReference>
<evidence type="ECO:0000256" key="12">
    <source>
        <dbReference type="SAM" id="MobiDB-lite"/>
    </source>
</evidence>
<dbReference type="EMBL" id="DS268619">
    <property type="protein sequence ID" value="EFO94532.1"/>
    <property type="molecule type" value="Genomic_DNA"/>
</dbReference>
<reference evidence="14" key="1">
    <citation type="submission" date="2007-07" db="EMBL/GenBank/DDBJ databases">
        <title>PCAP assembly of the Caenorhabditis remanei genome.</title>
        <authorList>
            <consortium name="The Caenorhabditis remanei Sequencing Consortium"/>
            <person name="Wilson R.K."/>
        </authorList>
    </citation>
    <scope>NUCLEOTIDE SEQUENCE [LARGE SCALE GENOMIC DNA]</scope>
    <source>
        <strain evidence="14">PB4641</strain>
    </source>
</reference>
<dbReference type="GO" id="GO:0004674">
    <property type="term" value="F:protein serine/threonine kinase activity"/>
    <property type="evidence" value="ECO:0007669"/>
    <property type="project" value="UniProtKB-KW"/>
</dbReference>
<evidence type="ECO:0000256" key="7">
    <source>
        <dbReference type="ARBA" id="ARBA00048679"/>
    </source>
</evidence>
<dbReference type="InterPro" id="IPR000719">
    <property type="entry name" value="Prot_kinase_dom"/>
</dbReference>
<evidence type="ECO:0000256" key="9">
    <source>
        <dbReference type="PIRSR" id="PIRSR630616-2"/>
    </source>
</evidence>
<evidence type="ECO:0000259" key="13">
    <source>
        <dbReference type="PROSITE" id="PS50011"/>
    </source>
</evidence>
<evidence type="ECO:0000256" key="4">
    <source>
        <dbReference type="ARBA" id="ARBA00022777"/>
    </source>
</evidence>
<feature type="cross-link" description="Glycyl lysine isopeptide (Lys-Gly) (interchain with G-Cter in SUMO2)" evidence="10">
    <location>
        <position position="317"/>
    </location>
</feature>
<keyword evidence="1" id="KW-0723">Serine/threonine-protein kinase</keyword>
<dbReference type="PROSITE" id="PS50011">
    <property type="entry name" value="PROTEIN_KINASE_DOM"/>
    <property type="match status" value="1"/>
</dbReference>
<dbReference type="Gene3D" id="1.10.510.10">
    <property type="entry name" value="Transferase(Phosphotransferase) domain 1"/>
    <property type="match status" value="1"/>
</dbReference>
<dbReference type="STRING" id="31234.E3NEB0"/>
<dbReference type="OrthoDB" id="5796135at2759"/>
<keyword evidence="3 9" id="KW-0547">Nucleotide-binding</keyword>
<comment type="catalytic activity">
    <reaction evidence="7">
        <text>L-seryl-[protein] + ATP = O-phospho-L-seryl-[protein] + ADP + H(+)</text>
        <dbReference type="Rhea" id="RHEA:17989"/>
        <dbReference type="Rhea" id="RHEA-COMP:9863"/>
        <dbReference type="Rhea" id="RHEA-COMP:11604"/>
        <dbReference type="ChEBI" id="CHEBI:15378"/>
        <dbReference type="ChEBI" id="CHEBI:29999"/>
        <dbReference type="ChEBI" id="CHEBI:30616"/>
        <dbReference type="ChEBI" id="CHEBI:83421"/>
        <dbReference type="ChEBI" id="CHEBI:456216"/>
        <dbReference type="EC" id="2.7.11.1"/>
    </reaction>
</comment>
<feature type="binding site" evidence="9 11">
    <location>
        <position position="224"/>
    </location>
    <ligand>
        <name>ATP</name>
        <dbReference type="ChEBI" id="CHEBI:30616"/>
    </ligand>
</feature>
<evidence type="ECO:0000256" key="3">
    <source>
        <dbReference type="ARBA" id="ARBA00022741"/>
    </source>
</evidence>
<feature type="binding site" evidence="9">
    <location>
        <position position="332"/>
    </location>
    <ligand>
        <name>ATP</name>
        <dbReference type="ChEBI" id="CHEBI:30616"/>
    </ligand>
</feature>
<evidence type="ECO:0000313" key="14">
    <source>
        <dbReference type="EMBL" id="EFO94532.1"/>
    </source>
</evidence>
<dbReference type="AlphaFoldDB" id="E3NEB0"/>
<dbReference type="SUPFAM" id="SSF56112">
    <property type="entry name" value="Protein kinase-like (PK-like)"/>
    <property type="match status" value="1"/>
</dbReference>
<feature type="domain" description="Protein kinase" evidence="13">
    <location>
        <begin position="195"/>
        <end position="434"/>
    </location>
</feature>
<dbReference type="InterPro" id="IPR030616">
    <property type="entry name" value="Aur-like"/>
</dbReference>
<dbReference type="GO" id="GO:0005524">
    <property type="term" value="F:ATP binding"/>
    <property type="evidence" value="ECO:0007669"/>
    <property type="project" value="UniProtKB-UniRule"/>
</dbReference>
<evidence type="ECO:0000256" key="6">
    <source>
        <dbReference type="ARBA" id="ARBA00047899"/>
    </source>
</evidence>
<protein>
    <recommendedName>
        <fullName evidence="13">Protein kinase domain-containing protein</fullName>
    </recommendedName>
</protein>
<accession>E3NEB0</accession>
<feature type="region of interest" description="Disordered" evidence="12">
    <location>
        <begin position="385"/>
        <end position="407"/>
    </location>
</feature>
<sequence>MATTISFHAPIKSIAFCGSSNIAALFENNVKLASTTTGTHFATFETDQDSTDVHGCEDCECTFYSKYNEIILVLLVANRKQRMDLLDLQTSKPLPVNHINARIKRSPKDQNDPKNGGNRWGFGSAGGSQRTMFAIRDKKNGQASVDHRLKGTEHIDQCNIAICLWRIAKKKHEDEGDVDSVASQKVNEGPKIEDFVHIRDVGQGTYGLVGEYRSKRTGHRVAIKTLNRSLRYNEAYLIQRETINMAKISHRNVVHLYQCFSTQLHVYLVMEMMTTNLSNIIDSSGRLDEYDASQVLKSIGEALSYCHFKQLIHRDVKPDIILISGDSVKLEDFGVSTFEQGRTICGTEGYMTPKMITDQMYSYQVDSYALGVIVHQILTTTMPFNDEKDGGKSKNVERTSGGKTEKRWTMKQIKRSPKDQMIQKMVEIGGDSVLLEDRNGQCLLYEIRRMDKPRWTIVSKEPSTSINVTSQYVCLERQKNTVRVVKICFGNEIPWISMRKNYSFCGIWREMRVKNFLLYCSVNLFSNMNHI</sequence>
<keyword evidence="4" id="KW-0418">Kinase</keyword>
<dbReference type="Proteomes" id="UP000008281">
    <property type="component" value="Unassembled WGS sequence"/>
</dbReference>
<feature type="active site" description="Proton acceptor" evidence="8">
    <location>
        <position position="315"/>
    </location>
</feature>
<dbReference type="HOGENOM" id="CLU_513132_0_0_1"/>
<evidence type="ECO:0000256" key="8">
    <source>
        <dbReference type="PIRSR" id="PIRSR630616-1"/>
    </source>
</evidence>
<evidence type="ECO:0000256" key="11">
    <source>
        <dbReference type="PROSITE-ProRule" id="PRU10141"/>
    </source>
</evidence>
<name>E3NEB0_CAERE</name>
<dbReference type="InterPro" id="IPR011009">
    <property type="entry name" value="Kinase-like_dom_sf"/>
</dbReference>
<keyword evidence="15" id="KW-1185">Reference proteome</keyword>